<proteinExistence type="predicted"/>
<accession>A0AA45HHV2</accession>
<comment type="caution">
    <text evidence="1">The sequence shown here is derived from an EMBL/GenBank/DDBJ whole genome shotgun (WGS) entry which is preliminary data.</text>
</comment>
<evidence type="ECO:0000313" key="1">
    <source>
        <dbReference type="EMBL" id="PWJ88724.1"/>
    </source>
</evidence>
<protein>
    <submittedName>
        <fullName evidence="1">Uncharacterized protein</fullName>
    </submittedName>
</protein>
<organism evidence="1 2">
    <name type="scientific">Oceanotoga teriensis</name>
    <dbReference type="NCBI Taxonomy" id="515440"/>
    <lineage>
        <taxon>Bacteria</taxon>
        <taxon>Thermotogati</taxon>
        <taxon>Thermotogota</taxon>
        <taxon>Thermotogae</taxon>
        <taxon>Petrotogales</taxon>
        <taxon>Petrotogaceae</taxon>
        <taxon>Oceanotoga</taxon>
    </lineage>
</organism>
<gene>
    <name evidence="1" type="ORF">C7380_11714</name>
</gene>
<dbReference type="Proteomes" id="UP000245921">
    <property type="component" value="Unassembled WGS sequence"/>
</dbReference>
<dbReference type="EMBL" id="QGGI01000017">
    <property type="protein sequence ID" value="PWJ88724.1"/>
    <property type="molecule type" value="Genomic_DNA"/>
</dbReference>
<dbReference type="RefSeq" id="WP_109605726.1">
    <property type="nucleotide sequence ID" value="NZ_QGGI01000017.1"/>
</dbReference>
<name>A0AA45HHV2_9BACT</name>
<dbReference type="AlphaFoldDB" id="A0AA45HHV2"/>
<evidence type="ECO:0000313" key="2">
    <source>
        <dbReference type="Proteomes" id="UP000245921"/>
    </source>
</evidence>
<sequence>MLFRRLDIIERDLEYDIKIKNINKNKIKFADIQNKSPQIIFNNIDIKNYYNIKKIDENIDLNLKSMENYKNTKLFDDAIKEAKLIKTNLILNFEMKKIKLKEKLNIKKMETIKKHSKTINMNINVKIKTGKINNQIIKNPLKNIENKFNKEIIKKTLLELIKEENLNPKNLKFIGFYIDVPVGTNIKYYWIKNQLAVLIDSKVKYYSEAIGFYDSKNNEKYLKLIGG</sequence>
<keyword evidence="2" id="KW-1185">Reference proteome</keyword>
<reference evidence="1 2" key="1">
    <citation type="submission" date="2018-05" db="EMBL/GenBank/DDBJ databases">
        <title>Genomic Encyclopedia of Type Strains, Phase IV (KMG-IV): sequencing the most valuable type-strain genomes for metagenomic binning, comparative biology and taxonomic classification.</title>
        <authorList>
            <person name="Goeker M."/>
        </authorList>
    </citation>
    <scope>NUCLEOTIDE SEQUENCE [LARGE SCALE GENOMIC DNA]</scope>
    <source>
        <strain evidence="1 2">DSM 24906</strain>
    </source>
</reference>